<evidence type="ECO:0000313" key="25">
    <source>
        <dbReference type="EMBL" id="KHT52846.1"/>
    </source>
</evidence>
<feature type="binding site" evidence="21">
    <location>
        <position position="70"/>
    </location>
    <ligand>
        <name>substrate</name>
    </ligand>
</feature>
<gene>
    <name evidence="25" type="ORF">RJ41_10205</name>
</gene>
<dbReference type="Gene3D" id="1.10.287.3610">
    <property type="match status" value="1"/>
</dbReference>
<dbReference type="GO" id="GO:0005886">
    <property type="term" value="C:plasma membrane"/>
    <property type="evidence" value="ECO:0007669"/>
    <property type="project" value="UniProtKB-SubCell"/>
</dbReference>
<feature type="binding site" evidence="22">
    <location>
        <position position="77"/>
    </location>
    <ligand>
        <name>ATP</name>
        <dbReference type="ChEBI" id="CHEBI:30616"/>
    </ligand>
</feature>
<feature type="binding site" evidence="22">
    <location>
        <position position="17"/>
    </location>
    <ligand>
        <name>ATP</name>
        <dbReference type="ChEBI" id="CHEBI:30616"/>
    </ligand>
</feature>
<evidence type="ECO:0000256" key="17">
    <source>
        <dbReference type="ARBA" id="ARBA00023136"/>
    </source>
</evidence>
<evidence type="ECO:0000256" key="3">
    <source>
        <dbReference type="ARBA" id="ARBA00012133"/>
    </source>
</evidence>
<keyword evidence="7 24" id="KW-0997">Cell inner membrane</keyword>
<dbReference type="RefSeq" id="WP_039220131.1">
    <property type="nucleotide sequence ID" value="NZ_JWLW01000016.1"/>
</dbReference>
<keyword evidence="13 22" id="KW-0067">ATP-binding</keyword>
<feature type="binding site" evidence="21">
    <location>
        <begin position="113"/>
        <end position="118"/>
    </location>
    <ligand>
        <name>substrate</name>
    </ligand>
</feature>
<evidence type="ECO:0000256" key="9">
    <source>
        <dbReference type="ARBA" id="ARBA00022692"/>
    </source>
</evidence>
<keyword evidence="12 24" id="KW-0418">Kinase</keyword>
<keyword evidence="17 24" id="KW-0472">Membrane</keyword>
<proteinExistence type="inferred from homology"/>
<feature type="binding site" evidence="21">
    <location>
        <begin position="31"/>
        <end position="35"/>
    </location>
    <ligand>
        <name>substrate</name>
    </ligand>
</feature>
<dbReference type="Pfam" id="PF01219">
    <property type="entry name" value="DAGK_prokar"/>
    <property type="match status" value="1"/>
</dbReference>
<evidence type="ECO:0000256" key="12">
    <source>
        <dbReference type="ARBA" id="ARBA00022777"/>
    </source>
</evidence>
<feature type="transmembrane region" description="Helical" evidence="24">
    <location>
        <begin position="30"/>
        <end position="51"/>
    </location>
</feature>
<evidence type="ECO:0000256" key="8">
    <source>
        <dbReference type="ARBA" id="ARBA00022679"/>
    </source>
</evidence>
<evidence type="ECO:0000256" key="22">
    <source>
        <dbReference type="PIRSR" id="PIRSR600829-3"/>
    </source>
</evidence>
<dbReference type="PANTHER" id="PTHR34299:SF1">
    <property type="entry name" value="DIACYLGLYCEROL KINASE"/>
    <property type="match status" value="1"/>
</dbReference>
<dbReference type="Proteomes" id="UP000031197">
    <property type="component" value="Unassembled WGS sequence"/>
</dbReference>
<reference evidence="25 26" key="1">
    <citation type="submission" date="2014-12" db="EMBL/GenBank/DDBJ databases">
        <title>Genome sequencing of Alteromonas marina AD001.</title>
        <authorList>
            <person name="Adrian T.G.S."/>
            <person name="Chan K.G."/>
        </authorList>
    </citation>
    <scope>NUCLEOTIDE SEQUENCE [LARGE SCALE GENOMIC DNA]</scope>
    <source>
        <strain evidence="25 26">AD001</strain>
    </source>
</reference>
<dbReference type="AlphaFoldDB" id="A0A0B3Y726"/>
<dbReference type="OrthoDB" id="9796011at2"/>
<dbReference type="InterPro" id="IPR000829">
    <property type="entry name" value="DAGK"/>
</dbReference>
<dbReference type="InterPro" id="IPR036945">
    <property type="entry name" value="DAGK_sf"/>
</dbReference>
<protein>
    <recommendedName>
        <fullName evidence="4 24">Diacylglycerol kinase</fullName>
        <ecNumber evidence="3 24">2.7.1.107</ecNumber>
    </recommendedName>
</protein>
<evidence type="ECO:0000256" key="19">
    <source>
        <dbReference type="ARBA" id="ARBA00023264"/>
    </source>
</evidence>
<dbReference type="EC" id="2.7.1.107" evidence="3 24"/>
<keyword evidence="19 24" id="KW-1208">Phospholipid metabolism</keyword>
<evidence type="ECO:0000256" key="10">
    <source>
        <dbReference type="ARBA" id="ARBA00022723"/>
    </source>
</evidence>
<feature type="transmembrane region" description="Helical" evidence="24">
    <location>
        <begin position="97"/>
        <end position="116"/>
    </location>
</feature>
<feature type="binding site" evidence="22">
    <location>
        <position position="10"/>
    </location>
    <ligand>
        <name>ATP</name>
        <dbReference type="ChEBI" id="CHEBI:30616"/>
    </ligand>
</feature>
<keyword evidence="11 22" id="KW-0547">Nucleotide-binding</keyword>
<evidence type="ECO:0000256" key="5">
    <source>
        <dbReference type="ARBA" id="ARBA00022475"/>
    </source>
</evidence>
<keyword evidence="5" id="KW-1003">Cell membrane</keyword>
<keyword evidence="9 24" id="KW-0812">Transmembrane</keyword>
<keyword evidence="6" id="KW-0444">Lipid biosynthesis</keyword>
<evidence type="ECO:0000256" key="1">
    <source>
        <dbReference type="ARBA" id="ARBA00004429"/>
    </source>
</evidence>
<evidence type="ECO:0000256" key="24">
    <source>
        <dbReference type="RuleBase" id="RU363065"/>
    </source>
</evidence>
<evidence type="ECO:0000256" key="14">
    <source>
        <dbReference type="ARBA" id="ARBA00022842"/>
    </source>
</evidence>
<comment type="function">
    <text evidence="24">Catalyzes the ATP-dependent phosphorylation of sn-l,2-diacylglycerol (DAG) to phosphatidic acid. Involved in the recycling of diacylglycerol produced as a by-product during membrane-derived oligosaccharide (MDO) biosynthesis.</text>
</comment>
<evidence type="ECO:0000256" key="15">
    <source>
        <dbReference type="ARBA" id="ARBA00022989"/>
    </source>
</evidence>
<comment type="similarity">
    <text evidence="2 24">Belongs to the bacterial diacylglycerol kinase family.</text>
</comment>
<keyword evidence="16 24" id="KW-0443">Lipid metabolism</keyword>
<feature type="transmembrane region" description="Helical" evidence="24">
    <location>
        <begin position="57"/>
        <end position="76"/>
    </location>
</feature>
<evidence type="ECO:0000256" key="21">
    <source>
        <dbReference type="PIRSR" id="PIRSR600829-2"/>
    </source>
</evidence>
<accession>A0A0B3Y726</accession>
<keyword evidence="15 24" id="KW-1133">Transmembrane helix</keyword>
<evidence type="ECO:0000256" key="23">
    <source>
        <dbReference type="PIRSR" id="PIRSR600829-4"/>
    </source>
</evidence>
<organism evidence="25 26">
    <name type="scientific">Alteromonas marina</name>
    <dbReference type="NCBI Taxonomy" id="203795"/>
    <lineage>
        <taxon>Bacteria</taxon>
        <taxon>Pseudomonadati</taxon>
        <taxon>Pseudomonadota</taxon>
        <taxon>Gammaproteobacteria</taxon>
        <taxon>Alteromonadales</taxon>
        <taxon>Alteromonadaceae</taxon>
        <taxon>Alteromonas/Salinimonas group</taxon>
        <taxon>Alteromonas</taxon>
    </lineage>
</organism>
<name>A0A0B3Y726_9ALTE</name>
<feature type="binding site" evidence="21">
    <location>
        <position position="56"/>
    </location>
    <ligand>
        <name>substrate</name>
    </ligand>
</feature>
<dbReference type="PANTHER" id="PTHR34299">
    <property type="entry name" value="DIACYLGLYCEROL KINASE"/>
    <property type="match status" value="1"/>
</dbReference>
<dbReference type="GO" id="GO:0046872">
    <property type="term" value="F:metal ion binding"/>
    <property type="evidence" value="ECO:0007669"/>
    <property type="project" value="UniProtKB-KW"/>
</dbReference>
<dbReference type="GeneID" id="56267202"/>
<dbReference type="InterPro" id="IPR033718">
    <property type="entry name" value="DAGK_prok"/>
</dbReference>
<comment type="catalytic activity">
    <reaction evidence="24">
        <text>a 1,2-diacyl-sn-glycerol + ATP = a 1,2-diacyl-sn-glycero-3-phosphate + ADP + H(+)</text>
        <dbReference type="Rhea" id="RHEA:10272"/>
        <dbReference type="ChEBI" id="CHEBI:15378"/>
        <dbReference type="ChEBI" id="CHEBI:17815"/>
        <dbReference type="ChEBI" id="CHEBI:30616"/>
        <dbReference type="ChEBI" id="CHEBI:58608"/>
        <dbReference type="ChEBI" id="CHEBI:456216"/>
        <dbReference type="EC" id="2.7.1.107"/>
    </reaction>
</comment>
<keyword evidence="26" id="KW-1185">Reference proteome</keyword>
<evidence type="ECO:0000256" key="13">
    <source>
        <dbReference type="ARBA" id="ARBA00022840"/>
    </source>
</evidence>
<sequence>MITKRTGILRVLYATYYSLKGLRAAFLSEAAVRQEIFAILIMTPIAFFIDVTHVERILLVISLLIVLITELLNTAIEKLCDHVSTDIHLLIGRAKDIGSAAVFISLMMAGFTWISILW</sequence>
<keyword evidence="14 23" id="KW-0460">Magnesium</keyword>
<comment type="caution">
    <text evidence="25">The sequence shown here is derived from an EMBL/GenBank/DDBJ whole genome shotgun (WGS) entry which is preliminary data.</text>
</comment>
<comment type="cofactor">
    <cofactor evidence="23">
        <name>Mg(2+)</name>
        <dbReference type="ChEBI" id="CHEBI:18420"/>
    </cofactor>
    <text evidence="23">Mn(2+), Zn(2+), Cd(2+) and Co(2+) support activity to lesser extents.</text>
</comment>
<evidence type="ECO:0000256" key="2">
    <source>
        <dbReference type="ARBA" id="ARBA00005967"/>
    </source>
</evidence>
<keyword evidence="10 23" id="KW-0479">Metal-binding</keyword>
<feature type="binding site" evidence="22">
    <location>
        <begin position="95"/>
        <end position="96"/>
    </location>
    <ligand>
        <name>ATP</name>
        <dbReference type="ChEBI" id="CHEBI:30616"/>
    </ligand>
</feature>
<evidence type="ECO:0000313" key="26">
    <source>
        <dbReference type="Proteomes" id="UP000031197"/>
    </source>
</evidence>
<evidence type="ECO:0000256" key="20">
    <source>
        <dbReference type="PIRSR" id="PIRSR600829-1"/>
    </source>
</evidence>
<feature type="binding site" evidence="21">
    <location>
        <position position="99"/>
    </location>
    <ligand>
        <name>substrate</name>
    </ligand>
</feature>
<feature type="binding site" evidence="22">
    <location>
        <position position="29"/>
    </location>
    <ligand>
        <name>ATP</name>
        <dbReference type="ChEBI" id="CHEBI:30616"/>
    </ligand>
</feature>
<feature type="active site" description="Proton acceptor" evidence="20">
    <location>
        <position position="70"/>
    </location>
</feature>
<evidence type="ECO:0000256" key="16">
    <source>
        <dbReference type="ARBA" id="ARBA00023098"/>
    </source>
</evidence>
<dbReference type="CDD" id="cd14264">
    <property type="entry name" value="DAGK_IM"/>
    <property type="match status" value="1"/>
</dbReference>
<dbReference type="GO" id="GO:0004143">
    <property type="term" value="F:ATP-dependent diacylglycerol kinase activity"/>
    <property type="evidence" value="ECO:0007669"/>
    <property type="project" value="UniProtKB-EC"/>
</dbReference>
<feature type="binding site" evidence="21">
    <location>
        <position position="10"/>
    </location>
    <ligand>
        <name>substrate</name>
    </ligand>
</feature>
<evidence type="ECO:0000256" key="7">
    <source>
        <dbReference type="ARBA" id="ARBA00022519"/>
    </source>
</evidence>
<feature type="binding site" evidence="23">
    <location>
        <position position="77"/>
    </location>
    <ligand>
        <name>a divalent metal cation</name>
        <dbReference type="ChEBI" id="CHEBI:60240"/>
    </ligand>
</feature>
<comment type="subcellular location">
    <subcellularLocation>
        <location evidence="1 24">Cell inner membrane</location>
        <topology evidence="1 24">Multi-pass membrane protein</topology>
    </subcellularLocation>
</comment>
<keyword evidence="8 24" id="KW-0808">Transferase</keyword>
<dbReference type="GO" id="GO:0005524">
    <property type="term" value="F:ATP binding"/>
    <property type="evidence" value="ECO:0007669"/>
    <property type="project" value="UniProtKB-KW"/>
</dbReference>
<dbReference type="EMBL" id="JWLW01000016">
    <property type="protein sequence ID" value="KHT52846.1"/>
    <property type="molecule type" value="Genomic_DNA"/>
</dbReference>
<evidence type="ECO:0000256" key="4">
    <source>
        <dbReference type="ARBA" id="ARBA00017575"/>
    </source>
</evidence>
<dbReference type="GO" id="GO:0006654">
    <property type="term" value="P:phosphatidic acid biosynthetic process"/>
    <property type="evidence" value="ECO:0007669"/>
    <property type="project" value="InterPro"/>
</dbReference>
<keyword evidence="18" id="KW-0594">Phospholipid biosynthesis</keyword>
<feature type="binding site" evidence="23">
    <location>
        <position position="29"/>
    </location>
    <ligand>
        <name>a divalent metal cation</name>
        <dbReference type="ChEBI" id="CHEBI:60240"/>
    </ligand>
</feature>
<evidence type="ECO:0000256" key="18">
    <source>
        <dbReference type="ARBA" id="ARBA00023209"/>
    </source>
</evidence>
<evidence type="ECO:0000256" key="11">
    <source>
        <dbReference type="ARBA" id="ARBA00022741"/>
    </source>
</evidence>
<evidence type="ECO:0000256" key="6">
    <source>
        <dbReference type="ARBA" id="ARBA00022516"/>
    </source>
</evidence>